<dbReference type="Proteomes" id="UP000249748">
    <property type="component" value="Unassembled WGS sequence"/>
</dbReference>
<organism evidence="1 2">
    <name type="scientific">Aspergillus costaricaensis CBS 115574</name>
    <dbReference type="NCBI Taxonomy" id="1448317"/>
    <lineage>
        <taxon>Eukaryota</taxon>
        <taxon>Fungi</taxon>
        <taxon>Dikarya</taxon>
        <taxon>Ascomycota</taxon>
        <taxon>Pezizomycotina</taxon>
        <taxon>Eurotiomycetes</taxon>
        <taxon>Eurotiomycetidae</taxon>
        <taxon>Eurotiales</taxon>
        <taxon>Aspergillaceae</taxon>
        <taxon>Aspergillus</taxon>
        <taxon>Aspergillus subgen. Circumdati</taxon>
    </lineage>
</organism>
<keyword evidence="2" id="KW-1185">Reference proteome</keyword>
<proteinExistence type="predicted"/>
<dbReference type="EMBL" id="KZ824546">
    <property type="protein sequence ID" value="RAK90047.1"/>
    <property type="molecule type" value="Genomic_DNA"/>
</dbReference>
<evidence type="ECO:0000313" key="1">
    <source>
        <dbReference type="EMBL" id="RAK90047.1"/>
    </source>
</evidence>
<sequence>MPPAADPIQAILSQLTLTEKCQLLSGKNMWETRDIPRLGIPSLKTTDGPAGVRGAKWTDGSHTTFIPCGISLAATFDKDLVQRAHILLAPTMNLSRSPLGGRNFENFGEEPFLTGVMATHYIRGIQSQGVGACMKHFVANDQETRRFNMNETIDERTLHEIYLKPFHMVTRDADPWAAMTSYPKINGEHADTSRRLVYEILRRDWGYEGLVMSDWGGLNSTLGSIRATTDLEMPGPPLRYGPALEEAVRSEEISETENIDPAVYRMLRTLNRAGLLPTAADNRGAVAATTAEEDENVQTRETTSNTPEFQAIACEAAAAGIVLLKNRDNILPLDLNLTKRIAIIGPNARNPTAGGTGSAIVNPYYITNPLDSISSAARDLNPEIEIEYHQGIQTHWHLPLMGDILRTPDGRTTGLDVHFYRGHEFQGEVVATTHWQNSLVYLMSDGDIPRELIGQPYCFRALGQFTPQVTGRYDFSLSNTGQATLYIDGELFIDHREWSQICANFMNCSSPDKPGVMDLQAGVTYQIRIDHVCVPPPTPPHDNTLFHRIAGVKVGMLIQTNEEAMLEAAVQAAQDADMAIIIAGHNNDTEREGCDRTTLALPRRSDEFIARVCAVNPSTIVAIQSACAVSMPWAGAAGAIVQAWYQGQENGNALADILLGKVNPSGKLPVTFPHRLEDHGSHPWFPGNPVTDQATYGEGVFVGYRWADAQHIEPLWPFGFGLSYTSFQISDVRVEGAIGVTDQTEQATVHATVTNTGPVAGKEVLQLYISSSSCIPAVQRVVKSLVGFEKVALAPGESQTVRLSVGMEAVAWYSIQEDGGEKMGHWRADCGTYECYVGTSSRDIAAIVTLTVQ</sequence>
<reference evidence="1" key="1">
    <citation type="submission" date="2018-02" db="EMBL/GenBank/DDBJ databases">
        <title>The genomes of Aspergillus section Nigri reveals drivers in fungal speciation.</title>
        <authorList>
            <consortium name="DOE Joint Genome Institute"/>
            <person name="Vesth T.C."/>
            <person name="Nybo J."/>
            <person name="Theobald S."/>
            <person name="Brandl J."/>
            <person name="Frisvad J.C."/>
            <person name="Nielsen K.F."/>
            <person name="Lyhne E.K."/>
            <person name="Kogle M.E."/>
            <person name="Kuo A."/>
            <person name="Riley R."/>
            <person name="Clum A."/>
            <person name="Nolan M."/>
            <person name="Lipzen A."/>
            <person name="Salamov A."/>
            <person name="Henrissat B."/>
            <person name="Wiebenga A."/>
            <person name="De vries R.P."/>
            <person name="Grigoriev I.V."/>
            <person name="Mortensen U.H."/>
            <person name="Andersen M.R."/>
            <person name="Baker S.E."/>
        </authorList>
    </citation>
    <scope>NUCLEOTIDE SEQUENCE</scope>
    <source>
        <strain evidence="1">CBS 115574</strain>
    </source>
</reference>
<gene>
    <name evidence="1" type="ORF">BO79DRAFT_237172</name>
</gene>
<accession>A0ACD1II39</accession>
<protein>
    <submittedName>
        <fullName evidence="1">Glycoside hydrolase</fullName>
    </submittedName>
</protein>
<keyword evidence="1" id="KW-0378">Hydrolase</keyword>
<evidence type="ECO:0000313" key="2">
    <source>
        <dbReference type="Proteomes" id="UP000249748"/>
    </source>
</evidence>
<name>A0ACD1II39_9EURO</name>